<dbReference type="GO" id="GO:0004190">
    <property type="term" value="F:aspartic-type endopeptidase activity"/>
    <property type="evidence" value="ECO:0007669"/>
    <property type="project" value="UniProtKB-KW"/>
</dbReference>
<keyword evidence="3" id="KW-0064">Aspartyl protease</keyword>
<comment type="caution">
    <text evidence="5">The sequence shown here is derived from an EMBL/GenBank/DDBJ whole genome shotgun (WGS) entry which is preliminary data.</text>
</comment>
<gene>
    <name evidence="5" type="ORF">EST54_00605</name>
</gene>
<dbReference type="Gene3D" id="3.40.50.1450">
    <property type="entry name" value="HybD-like"/>
    <property type="match status" value="1"/>
</dbReference>
<dbReference type="PANTHER" id="PTHR30302">
    <property type="entry name" value="HYDROGENASE 1 MATURATION PROTEASE"/>
    <property type="match status" value="1"/>
</dbReference>
<name>A0A4Q1RCQ9_9ACTN</name>
<evidence type="ECO:0000256" key="1">
    <source>
        <dbReference type="ARBA" id="ARBA00006814"/>
    </source>
</evidence>
<dbReference type="NCBIfam" id="TIGR00072">
    <property type="entry name" value="hydrog_prot"/>
    <property type="match status" value="1"/>
</dbReference>
<dbReference type="GeneID" id="95776502"/>
<dbReference type="RefSeq" id="WP_129243582.1">
    <property type="nucleotide sequence ID" value="NZ_JABZEL010000020.1"/>
</dbReference>
<sequence>METSAAAARIAVIGVGNAYRRDDGVGWTVVADLAQRRKQNPLPHGIRFTCTDGDPTRLISAWEDVHLAIVVDAARARPARPGRVQRLRLGGDIPRTPRGKTGSHGFALDDTVRLAHALDRLPGELLVYVVEVADISLGSGLSPQVAAAVGPLVQRIEEDIMHRAVAGQ</sequence>
<dbReference type="EMBL" id="SDIF01000001">
    <property type="protein sequence ID" value="RXS71573.1"/>
    <property type="molecule type" value="Genomic_DNA"/>
</dbReference>
<organism evidence="5 6">
    <name type="scientific">Streptomyces sioyaensis</name>
    <dbReference type="NCBI Taxonomy" id="67364"/>
    <lineage>
        <taxon>Bacteria</taxon>
        <taxon>Bacillati</taxon>
        <taxon>Actinomycetota</taxon>
        <taxon>Actinomycetes</taxon>
        <taxon>Kitasatosporales</taxon>
        <taxon>Streptomycetaceae</taxon>
        <taxon>Streptomyces</taxon>
    </lineage>
</organism>
<dbReference type="Pfam" id="PF01750">
    <property type="entry name" value="HycI"/>
    <property type="match status" value="1"/>
</dbReference>
<evidence type="ECO:0000256" key="2">
    <source>
        <dbReference type="ARBA" id="ARBA00022670"/>
    </source>
</evidence>
<protein>
    <submittedName>
        <fullName evidence="5">Hydrogenase maturation protease</fullName>
    </submittedName>
</protein>
<dbReference type="CDD" id="cd00518">
    <property type="entry name" value="H2MP"/>
    <property type="match status" value="1"/>
</dbReference>
<evidence type="ECO:0000256" key="3">
    <source>
        <dbReference type="ARBA" id="ARBA00022750"/>
    </source>
</evidence>
<evidence type="ECO:0000256" key="4">
    <source>
        <dbReference type="ARBA" id="ARBA00022801"/>
    </source>
</evidence>
<keyword evidence="6" id="KW-1185">Reference proteome</keyword>
<dbReference type="GO" id="GO:0016485">
    <property type="term" value="P:protein processing"/>
    <property type="evidence" value="ECO:0007669"/>
    <property type="project" value="TreeGrafter"/>
</dbReference>
<comment type="similarity">
    <text evidence="1">Belongs to the peptidase A31 family.</text>
</comment>
<reference evidence="5 6" key="1">
    <citation type="submission" date="2019-01" db="EMBL/GenBank/DDBJ databases">
        <title>Draft genome sequences of the type strain Streptomyces sioyaensis DSM 40032 and its novel strain, TM32, a thermotolerant antibiotics-producing actinobacterium.</title>
        <authorList>
            <person name="Nakaew N."/>
            <person name="Lumyong S."/>
            <person name="Sloan W.T."/>
            <person name="Sungthong R."/>
        </authorList>
    </citation>
    <scope>NUCLEOTIDE SEQUENCE [LARGE SCALE GENOMIC DNA]</scope>
    <source>
        <strain evidence="5 6">DSM 40032</strain>
    </source>
</reference>
<keyword evidence="2 5" id="KW-0645">Protease</keyword>
<accession>A0A4Q1RCQ9</accession>
<dbReference type="InterPro" id="IPR000671">
    <property type="entry name" value="Peptidase_A31"/>
</dbReference>
<dbReference type="SUPFAM" id="SSF53163">
    <property type="entry name" value="HybD-like"/>
    <property type="match status" value="1"/>
</dbReference>
<dbReference type="Proteomes" id="UP000289482">
    <property type="component" value="Unassembled WGS sequence"/>
</dbReference>
<dbReference type="GO" id="GO:0008047">
    <property type="term" value="F:enzyme activator activity"/>
    <property type="evidence" value="ECO:0007669"/>
    <property type="project" value="InterPro"/>
</dbReference>
<proteinExistence type="inferred from homology"/>
<evidence type="ECO:0000313" key="5">
    <source>
        <dbReference type="EMBL" id="RXS71573.1"/>
    </source>
</evidence>
<dbReference type="PANTHER" id="PTHR30302:SF1">
    <property type="entry name" value="HYDROGENASE 2 MATURATION PROTEASE"/>
    <property type="match status" value="1"/>
</dbReference>
<dbReference type="InterPro" id="IPR023430">
    <property type="entry name" value="Pept_HybD-like_dom_sf"/>
</dbReference>
<keyword evidence="4" id="KW-0378">Hydrolase</keyword>
<evidence type="ECO:0000313" key="6">
    <source>
        <dbReference type="Proteomes" id="UP000289482"/>
    </source>
</evidence>
<dbReference type="AlphaFoldDB" id="A0A4Q1RCQ9"/>